<evidence type="ECO:0000313" key="3">
    <source>
        <dbReference type="Proteomes" id="UP001151760"/>
    </source>
</evidence>
<gene>
    <name evidence="2" type="ORF">Tco_1109725</name>
</gene>
<dbReference type="PANTHER" id="PTHR42648:SF30">
    <property type="entry name" value="RIBONUCLEASE H-LIKE DOMAIN, GAG-PRE-INTEGRASE DOMAIN PROTEIN-RELATED"/>
    <property type="match status" value="1"/>
</dbReference>
<evidence type="ECO:0000259" key="1">
    <source>
        <dbReference type="Pfam" id="PF25597"/>
    </source>
</evidence>
<organism evidence="2 3">
    <name type="scientific">Tanacetum coccineum</name>
    <dbReference type="NCBI Taxonomy" id="301880"/>
    <lineage>
        <taxon>Eukaryota</taxon>
        <taxon>Viridiplantae</taxon>
        <taxon>Streptophyta</taxon>
        <taxon>Embryophyta</taxon>
        <taxon>Tracheophyta</taxon>
        <taxon>Spermatophyta</taxon>
        <taxon>Magnoliopsida</taxon>
        <taxon>eudicotyledons</taxon>
        <taxon>Gunneridae</taxon>
        <taxon>Pentapetalae</taxon>
        <taxon>asterids</taxon>
        <taxon>campanulids</taxon>
        <taxon>Asterales</taxon>
        <taxon>Asteraceae</taxon>
        <taxon>Asteroideae</taxon>
        <taxon>Anthemideae</taxon>
        <taxon>Anthemidinae</taxon>
        <taxon>Tanacetum</taxon>
    </lineage>
</organism>
<accession>A0ABQ5IIY8</accession>
<proteinExistence type="predicted"/>
<reference evidence="2" key="1">
    <citation type="journal article" date="2022" name="Int. J. Mol. Sci.">
        <title>Draft Genome of Tanacetum Coccineum: Genomic Comparison of Closely Related Tanacetum-Family Plants.</title>
        <authorList>
            <person name="Yamashiro T."/>
            <person name="Shiraishi A."/>
            <person name="Nakayama K."/>
            <person name="Satake H."/>
        </authorList>
    </citation>
    <scope>NUCLEOTIDE SEQUENCE</scope>
</reference>
<dbReference type="Pfam" id="PF25597">
    <property type="entry name" value="SH3_retrovirus"/>
    <property type="match status" value="1"/>
</dbReference>
<keyword evidence="3" id="KW-1185">Reference proteome</keyword>
<dbReference type="EMBL" id="BQNB010020767">
    <property type="protein sequence ID" value="GJT99386.1"/>
    <property type="molecule type" value="Genomic_DNA"/>
</dbReference>
<dbReference type="InterPro" id="IPR057670">
    <property type="entry name" value="SH3_retrovirus"/>
</dbReference>
<sequence length="176" mass="20379">MITPYELWTKRKPNLNYLRVWGCRAVVRLPDPKLKTLGERGIECIFVGYAEHSKAFRFYVIEPNDSVSINSIIESRDAIFDENRFSSVPRPSQRSLVNGTEDIGCSVVPEEIVQQHEPELRKSKRNRTPKDFGPEFQLYLIEGTRDEVSDQHSYCFNVEDDPNTFDEAMKSQDVAF</sequence>
<dbReference type="PANTHER" id="PTHR42648">
    <property type="entry name" value="TRANSPOSASE, PUTATIVE-RELATED"/>
    <property type="match status" value="1"/>
</dbReference>
<dbReference type="InterPro" id="IPR039537">
    <property type="entry name" value="Retrotran_Ty1/copia-like"/>
</dbReference>
<name>A0ABQ5IIY8_9ASTR</name>
<reference evidence="2" key="2">
    <citation type="submission" date="2022-01" db="EMBL/GenBank/DDBJ databases">
        <authorList>
            <person name="Yamashiro T."/>
            <person name="Shiraishi A."/>
            <person name="Satake H."/>
            <person name="Nakayama K."/>
        </authorList>
    </citation>
    <scope>NUCLEOTIDE SEQUENCE</scope>
</reference>
<protein>
    <submittedName>
        <fullName evidence="2">Zinc finger, CCHC-type containing protein</fullName>
    </submittedName>
</protein>
<evidence type="ECO:0000313" key="2">
    <source>
        <dbReference type="EMBL" id="GJT99386.1"/>
    </source>
</evidence>
<feature type="domain" description="Retroviral polymerase SH3-like" evidence="1">
    <location>
        <begin position="23"/>
        <end position="88"/>
    </location>
</feature>
<comment type="caution">
    <text evidence="2">The sequence shown here is derived from an EMBL/GenBank/DDBJ whole genome shotgun (WGS) entry which is preliminary data.</text>
</comment>
<dbReference type="Proteomes" id="UP001151760">
    <property type="component" value="Unassembled WGS sequence"/>
</dbReference>